<proteinExistence type="predicted"/>
<sequence>MNETLKNIKSRKTCRRYISDKQITEEELNLVLEAGMYAPSGFGKQSPIFIVIQDKEIIKELSKINTSIWKKGPDGFFGAPTVIVLLSSPEIIHTYQKDCMAAVENMLIAAESLGLGSACISRAQYEFESEYGKELLKKLGIDESYVAVEHVILGYRDGEKVLPTKRNENRIFRI</sequence>
<name>A0ACC8X9D5_9FIRM</name>
<evidence type="ECO:0000313" key="1">
    <source>
        <dbReference type="EMBL" id="ONI38785.1"/>
    </source>
</evidence>
<organism evidence="1 2">
    <name type="scientific">Candidatus Epulonipiscium fishelsonii</name>
    <dbReference type="NCBI Taxonomy" id="77094"/>
    <lineage>
        <taxon>Bacteria</taxon>
        <taxon>Bacillati</taxon>
        <taxon>Bacillota</taxon>
        <taxon>Clostridia</taxon>
        <taxon>Lachnospirales</taxon>
        <taxon>Lachnospiraceae</taxon>
        <taxon>Candidatus Epulonipiscium</taxon>
    </lineage>
</organism>
<accession>A0ACC8X9D5</accession>
<comment type="caution">
    <text evidence="1">The sequence shown here is derived from an EMBL/GenBank/DDBJ whole genome shotgun (WGS) entry which is preliminary data.</text>
</comment>
<evidence type="ECO:0000313" key="2">
    <source>
        <dbReference type="Proteomes" id="UP000188605"/>
    </source>
</evidence>
<keyword evidence="2" id="KW-1185">Reference proteome</keyword>
<protein>
    <submittedName>
        <fullName evidence="1">Uncharacterized protein</fullName>
    </submittedName>
</protein>
<dbReference type="Proteomes" id="UP000188605">
    <property type="component" value="Unassembled WGS sequence"/>
</dbReference>
<dbReference type="EMBL" id="LJDB01000078">
    <property type="protein sequence ID" value="ONI38785.1"/>
    <property type="molecule type" value="Genomic_DNA"/>
</dbReference>
<gene>
    <name evidence="1" type="ORF">AN396_09880</name>
</gene>
<reference evidence="1" key="1">
    <citation type="submission" date="2016-08" db="EMBL/GenBank/DDBJ databases">
        <authorList>
            <person name="Ngugi D.K."/>
            <person name="Miyake S."/>
            <person name="Stingl U."/>
        </authorList>
    </citation>
    <scope>NUCLEOTIDE SEQUENCE</scope>
    <source>
        <strain evidence="1">SCG-B11WGA-EpuloA1</strain>
    </source>
</reference>